<evidence type="ECO:0000259" key="1">
    <source>
        <dbReference type="Pfam" id="PF13529"/>
    </source>
</evidence>
<reference evidence="2 3" key="1">
    <citation type="journal article" date="2015" name="Nature">
        <title>rRNA introns, odd ribosomes, and small enigmatic genomes across a large radiation of phyla.</title>
        <authorList>
            <person name="Brown C.T."/>
            <person name="Hug L.A."/>
            <person name="Thomas B.C."/>
            <person name="Sharon I."/>
            <person name="Castelle C.J."/>
            <person name="Singh A."/>
            <person name="Wilkins M.J."/>
            <person name="Williams K.H."/>
            <person name="Banfield J.F."/>
        </authorList>
    </citation>
    <scope>NUCLEOTIDE SEQUENCE [LARGE SCALE GENOMIC DNA]</scope>
</reference>
<dbReference type="InterPro" id="IPR039564">
    <property type="entry name" value="Peptidase_C39-like"/>
</dbReference>
<evidence type="ECO:0000313" key="3">
    <source>
        <dbReference type="Proteomes" id="UP000034325"/>
    </source>
</evidence>
<feature type="domain" description="Peptidase C39-like" evidence="1">
    <location>
        <begin position="15"/>
        <end position="126"/>
    </location>
</feature>
<dbReference type="SUPFAM" id="SSF54001">
    <property type="entry name" value="Cysteine proteinases"/>
    <property type="match status" value="1"/>
</dbReference>
<comment type="caution">
    <text evidence="2">The sequence shown here is derived from an EMBL/GenBank/DDBJ whole genome shotgun (WGS) entry which is preliminary data.</text>
</comment>
<sequence>MKIKSNLNWERIHRFQKKEGWCGPAVIQMILLSGGIRKTQRSIAQAVYKEWWGTDQQMIVAYLSKFFNHISYKSNARISDIKRKLKKNYVILVDWWDDFDASDPDGHYTLVIGYDTEKEKIKMADPSNERKGIWEMDKEEFKKRWYDSLDTQGRKWISGWMLWVDPESKISKEATKPS</sequence>
<accession>A0A0G0M6E1</accession>
<protein>
    <recommendedName>
        <fullName evidence="1">Peptidase C39-like domain-containing protein</fullName>
    </recommendedName>
</protein>
<name>A0A0G0M6E1_9BACT</name>
<dbReference type="Gene3D" id="3.90.70.10">
    <property type="entry name" value="Cysteine proteinases"/>
    <property type="match status" value="1"/>
</dbReference>
<dbReference type="Pfam" id="PF13529">
    <property type="entry name" value="Peptidase_C39_2"/>
    <property type="match status" value="1"/>
</dbReference>
<dbReference type="Proteomes" id="UP000034325">
    <property type="component" value="Unassembled WGS sequence"/>
</dbReference>
<gene>
    <name evidence="2" type="ORF">UT23_C0001G0073</name>
</gene>
<proteinExistence type="predicted"/>
<evidence type="ECO:0000313" key="2">
    <source>
        <dbReference type="EMBL" id="KKQ98792.1"/>
    </source>
</evidence>
<dbReference type="InterPro" id="IPR038765">
    <property type="entry name" value="Papain-like_cys_pep_sf"/>
</dbReference>
<dbReference type="AlphaFoldDB" id="A0A0G0M6E1"/>
<organism evidence="2 3">
    <name type="scientific">Candidatus Woesebacteria bacterium GW2011_GWA1_39_12</name>
    <dbReference type="NCBI Taxonomy" id="1618549"/>
    <lineage>
        <taxon>Bacteria</taxon>
        <taxon>Candidatus Woeseibacteriota</taxon>
    </lineage>
</organism>
<dbReference type="EMBL" id="LBWA01000001">
    <property type="protein sequence ID" value="KKQ98792.1"/>
    <property type="molecule type" value="Genomic_DNA"/>
</dbReference>